<dbReference type="AlphaFoldDB" id="A0A1X0Q9V2"/>
<evidence type="ECO:0000313" key="1">
    <source>
        <dbReference type="EMBL" id="ORD96537.1"/>
    </source>
</evidence>
<gene>
    <name evidence="1" type="ORF">HERIO_1531</name>
</gene>
<comment type="caution">
    <text evidence="1">The sequence shown here is derived from an EMBL/GenBank/DDBJ whole genome shotgun (WGS) entry which is preliminary data.</text>
</comment>
<name>A0A1X0Q9V2_9MICR</name>
<sequence length="63" mass="7314">MNKSKNLLNKVVELNNRFSLKYKEFMDDIETKLGSKNIEQVGDSISIGMSIFIPILYFTRIID</sequence>
<reference evidence="1 2" key="1">
    <citation type="journal article" date="2017" name="Environ. Microbiol.">
        <title>Decay of the glycolytic pathway and adaptation to intranuclear parasitism within Enterocytozoonidae microsporidia.</title>
        <authorList>
            <person name="Wiredu Boakye D."/>
            <person name="Jaroenlak P."/>
            <person name="Prachumwat A."/>
            <person name="Williams T.A."/>
            <person name="Bateman K.S."/>
            <person name="Itsathitphaisarn O."/>
            <person name="Sritunyalucksana K."/>
            <person name="Paszkiewicz K.H."/>
            <person name="Moore K.A."/>
            <person name="Stentiford G.D."/>
            <person name="Williams B.A."/>
        </authorList>
    </citation>
    <scope>NUCLEOTIDE SEQUENCE [LARGE SCALE GENOMIC DNA]</scope>
    <source>
        <strain evidence="1 2">GB1</strain>
    </source>
</reference>
<protein>
    <submittedName>
        <fullName evidence="1">Uncharacterized protein</fullName>
    </submittedName>
</protein>
<dbReference type="VEuPathDB" id="MicrosporidiaDB:A0H76_2039"/>
<accession>A0A1X0Q9V2</accession>
<proteinExistence type="predicted"/>
<dbReference type="VEuPathDB" id="MicrosporidiaDB:HERIO_1531"/>
<evidence type="ECO:0000313" key="2">
    <source>
        <dbReference type="Proteomes" id="UP000192356"/>
    </source>
</evidence>
<dbReference type="EMBL" id="LVKB01000080">
    <property type="protein sequence ID" value="ORD96537.1"/>
    <property type="molecule type" value="Genomic_DNA"/>
</dbReference>
<keyword evidence="2" id="KW-1185">Reference proteome</keyword>
<dbReference type="Proteomes" id="UP000192356">
    <property type="component" value="Unassembled WGS sequence"/>
</dbReference>
<organism evidence="1 2">
    <name type="scientific">Hepatospora eriocheir</name>
    <dbReference type="NCBI Taxonomy" id="1081669"/>
    <lineage>
        <taxon>Eukaryota</taxon>
        <taxon>Fungi</taxon>
        <taxon>Fungi incertae sedis</taxon>
        <taxon>Microsporidia</taxon>
        <taxon>Hepatosporidae</taxon>
        <taxon>Hepatospora</taxon>
    </lineage>
</organism>